<evidence type="ECO:0000256" key="4">
    <source>
        <dbReference type="ARBA" id="ARBA00023136"/>
    </source>
</evidence>
<comment type="subcellular location">
    <subcellularLocation>
        <location evidence="1">Membrane</location>
        <topology evidence="1">Multi-pass membrane protein</topology>
    </subcellularLocation>
</comment>
<comment type="caution">
    <text evidence="5">The sequence shown here is derived from an EMBL/GenBank/DDBJ whole genome shotgun (WGS) entry which is preliminary data.</text>
</comment>
<keyword evidence="4" id="KW-0472">Membrane</keyword>
<organism evidence="5">
    <name type="scientific">Providencia stuartii</name>
    <dbReference type="NCBI Taxonomy" id="588"/>
    <lineage>
        <taxon>Bacteria</taxon>
        <taxon>Pseudomonadati</taxon>
        <taxon>Pseudomonadota</taxon>
        <taxon>Gammaproteobacteria</taxon>
        <taxon>Enterobacterales</taxon>
        <taxon>Morganellaceae</taxon>
        <taxon>Providencia</taxon>
    </lineage>
</organism>
<dbReference type="GO" id="GO:0016020">
    <property type="term" value="C:membrane"/>
    <property type="evidence" value="ECO:0007669"/>
    <property type="project" value="UniProtKB-SubCell"/>
</dbReference>
<dbReference type="EMBL" id="ABMABF030000003">
    <property type="protein sequence ID" value="EMJ5133509.1"/>
    <property type="molecule type" value="Genomic_DNA"/>
</dbReference>
<sequence length="330" mass="37784">MTKLSESFYLTFCVVVSFLITYQVAGIDATLWSSLSTLHGYTIFNKASRYKNIVYSLLCSLFVFVGSALGYYLGINYLFFIVLFLAPFFYYQFYNIDSSLDMSIKYFMIFYIIGATLNKASFDGLVIGLLIGTFITLAFCYSMSKREKISLFQIKKYISLKRDKLNYNLIYQSLIYSIGLVLCVLVSRAINVDHFFWAPLTFIFVLNPKLTNIIKLTRDRVIGTLIVVFVLYLSFNTAVLMPYIGFALILLFSFLIPISNNKKNNVFGTFCITGLVLSLIEMSIYFNNVDYHLLSERIMETLIGGLFAIVCSYCIKSLMKRSTVKTHSKN</sequence>
<dbReference type="InterPro" id="IPR049453">
    <property type="entry name" value="Memb_transporter_dom"/>
</dbReference>
<keyword evidence="2" id="KW-0812">Transmembrane</keyword>
<evidence type="ECO:0000256" key="2">
    <source>
        <dbReference type="ARBA" id="ARBA00022692"/>
    </source>
</evidence>
<dbReference type="RefSeq" id="WP_140181761.1">
    <property type="nucleotide sequence ID" value="NZ_JBALHY010000003.1"/>
</dbReference>
<proteinExistence type="predicted"/>
<keyword evidence="3" id="KW-1133">Transmembrane helix</keyword>
<accession>A0AAI9D9X0</accession>
<protein>
    <submittedName>
        <fullName evidence="5">FUSC family protein</fullName>
    </submittedName>
</protein>
<evidence type="ECO:0000256" key="1">
    <source>
        <dbReference type="ARBA" id="ARBA00004141"/>
    </source>
</evidence>
<evidence type="ECO:0000313" key="5">
    <source>
        <dbReference type="EMBL" id="EMJ5133509.1"/>
    </source>
</evidence>
<name>A0AAI9D9X0_PROST</name>
<dbReference type="GeneID" id="92278162"/>
<gene>
    <name evidence="5" type="ORF">RG298_001193</name>
</gene>
<dbReference type="AlphaFoldDB" id="A0AAI9D9X0"/>
<reference evidence="5" key="1">
    <citation type="submission" date="2024-02" db="EMBL/GenBank/DDBJ databases">
        <authorList>
            <consortium name="Clinical and Environmental Microbiology Branch: Whole genome sequencing antimicrobial resistance pathogens in the healthcare setting"/>
        </authorList>
    </citation>
    <scope>NUCLEOTIDE SEQUENCE</scope>
    <source>
        <strain evidence="5">2021GO-0154</strain>
    </source>
</reference>
<dbReference type="Pfam" id="PF13515">
    <property type="entry name" value="FUSC_2"/>
    <property type="match status" value="1"/>
</dbReference>
<evidence type="ECO:0000256" key="3">
    <source>
        <dbReference type="ARBA" id="ARBA00022989"/>
    </source>
</evidence>